<sequence>MEALAIGSAPPRPGLPAPTCYSHLRRPRTFAASAAARRPLVAAHMDAAASGGRPSPAPPRCTRAETDSEVGEVATTTSSHAEAAVATEEGDSGSPVEDAAAAGASIEGVDGIRIRRRPVTGPAVHYVGPFQFRLENEGNTPRNILEKIVWDKDVEVSQMKERRPLYMLKGPLEAAPPARDFVGALKASYDRTGLPALIAEVKKASPSRGVLREDFDPVQVAQAYEKNGAACLSVLTDKKYFQGSFDNLAAIRNAGVQCPLLCKEFIVDAWQLYYARSKGADAVLLIAAVLPDLDIKYMLKICKILGMAALVEVHDEREMDRVLGIDGVQLIGINNRNLETFEVDISNTKKLLEGERGKMIAQKDIIVVGESGLFTPDHISFVQNAGGKAVLVGESLIKQEDPGKAIAGLFGKDISNAGAA</sequence>
<evidence type="ECO:0000256" key="1">
    <source>
        <dbReference type="ARBA" id="ARBA00001633"/>
    </source>
</evidence>
<dbReference type="EMBL" id="CM003534">
    <property type="protein sequence ID" value="RCV34031.1"/>
    <property type="molecule type" value="Genomic_DNA"/>
</dbReference>
<dbReference type="STRING" id="4555.K3Y7L5"/>
<evidence type="ECO:0000256" key="3">
    <source>
        <dbReference type="ARBA" id="ARBA00012362"/>
    </source>
</evidence>
<keyword evidence="7" id="KW-0057">Aromatic amino acid biosynthesis</keyword>
<reference evidence="11 13" key="1">
    <citation type="journal article" date="2012" name="Nat. Biotechnol.">
        <title>Reference genome sequence of the model plant Setaria.</title>
        <authorList>
            <person name="Bennetzen J.L."/>
            <person name="Schmutz J."/>
            <person name="Wang H."/>
            <person name="Percifield R."/>
            <person name="Hawkins J."/>
            <person name="Pontaroli A.C."/>
            <person name="Estep M."/>
            <person name="Feng L."/>
            <person name="Vaughn J.N."/>
            <person name="Grimwood J."/>
            <person name="Jenkins J."/>
            <person name="Barry K."/>
            <person name="Lindquist E."/>
            <person name="Hellsten U."/>
            <person name="Deshpande S."/>
            <person name="Wang X."/>
            <person name="Wu X."/>
            <person name="Mitros T."/>
            <person name="Triplett J."/>
            <person name="Yang X."/>
            <person name="Ye C.Y."/>
            <person name="Mauro-Herrera M."/>
            <person name="Wang L."/>
            <person name="Li P."/>
            <person name="Sharma M."/>
            <person name="Sharma R."/>
            <person name="Ronald P.C."/>
            <person name="Panaud O."/>
            <person name="Kellogg E.A."/>
            <person name="Brutnell T.P."/>
            <person name="Doust A.N."/>
            <person name="Tuskan G.A."/>
            <person name="Rokhsar D."/>
            <person name="Devos K.M."/>
        </authorList>
    </citation>
    <scope>NUCLEOTIDE SEQUENCE [LARGE SCALE GENOMIC DNA]</scope>
    <source>
        <strain evidence="13">cv. Yugu1</strain>
        <strain evidence="11">Yugu1</strain>
    </source>
</reference>
<accession>K3Y7L5</accession>
<reference evidence="12" key="3">
    <citation type="submission" date="2018-08" db="UniProtKB">
        <authorList>
            <consortium name="EnsemblPlants"/>
        </authorList>
    </citation>
    <scope>IDENTIFICATION</scope>
    <source>
        <strain evidence="12">Yugu1</strain>
    </source>
</reference>
<dbReference type="AlphaFoldDB" id="K3Y7L5"/>
<dbReference type="InterPro" id="IPR011060">
    <property type="entry name" value="RibuloseP-bd_barrel"/>
</dbReference>
<evidence type="ECO:0000256" key="6">
    <source>
        <dbReference type="ARBA" id="ARBA00022822"/>
    </source>
</evidence>
<dbReference type="EnsemblPlants" id="KQK97636">
    <property type="protein sequence ID" value="KQK97636"/>
    <property type="gene ID" value="SETIT_010206mg"/>
</dbReference>
<dbReference type="Gene3D" id="3.20.20.70">
    <property type="entry name" value="Aldolase class I"/>
    <property type="match status" value="1"/>
</dbReference>
<evidence type="ECO:0000256" key="9">
    <source>
        <dbReference type="SAM" id="MobiDB-lite"/>
    </source>
</evidence>
<dbReference type="RefSeq" id="XP_004975902.1">
    <property type="nucleotide sequence ID" value="XM_004975845.3"/>
</dbReference>
<comment type="pathway">
    <text evidence="2">Amino-acid biosynthesis; L-tryptophan biosynthesis; L-tryptophan from chorismate: step 4/5.</text>
</comment>
<dbReference type="GO" id="GO:0004425">
    <property type="term" value="F:indole-3-glycerol-phosphate synthase activity"/>
    <property type="evidence" value="ECO:0000318"/>
    <property type="project" value="GO_Central"/>
</dbReference>
<dbReference type="Proteomes" id="UP000004995">
    <property type="component" value="Unassembled WGS sequence"/>
</dbReference>
<dbReference type="FunFam" id="3.20.20.70:FF:000146">
    <property type="entry name" value="Indole-3-glycerol phosphate synthase chloroplastic"/>
    <property type="match status" value="1"/>
</dbReference>
<proteinExistence type="inferred from homology"/>
<dbReference type="OrthoDB" id="524799at2759"/>
<keyword evidence="13" id="KW-1185">Reference proteome</keyword>
<organism evidence="12 13">
    <name type="scientific">Setaria italica</name>
    <name type="common">Foxtail millet</name>
    <name type="synonym">Panicum italicum</name>
    <dbReference type="NCBI Taxonomy" id="4555"/>
    <lineage>
        <taxon>Eukaryota</taxon>
        <taxon>Viridiplantae</taxon>
        <taxon>Streptophyta</taxon>
        <taxon>Embryophyta</taxon>
        <taxon>Tracheophyta</taxon>
        <taxon>Spermatophyta</taxon>
        <taxon>Magnoliopsida</taxon>
        <taxon>Liliopsida</taxon>
        <taxon>Poales</taxon>
        <taxon>Poaceae</taxon>
        <taxon>PACMAD clade</taxon>
        <taxon>Panicoideae</taxon>
        <taxon>Panicodae</taxon>
        <taxon>Paniceae</taxon>
        <taxon>Cenchrinae</taxon>
        <taxon>Setaria</taxon>
    </lineage>
</organism>
<dbReference type="InterPro" id="IPR013785">
    <property type="entry name" value="Aldolase_TIM"/>
</dbReference>
<evidence type="ECO:0000256" key="2">
    <source>
        <dbReference type="ARBA" id="ARBA00004696"/>
    </source>
</evidence>
<evidence type="ECO:0000313" key="13">
    <source>
        <dbReference type="Proteomes" id="UP000004995"/>
    </source>
</evidence>
<comment type="catalytic activity">
    <reaction evidence="1">
        <text>1-(2-carboxyphenylamino)-1-deoxy-D-ribulose 5-phosphate + H(+) = (1S,2R)-1-C-(indol-3-yl)glycerol 3-phosphate + CO2 + H2O</text>
        <dbReference type="Rhea" id="RHEA:23476"/>
        <dbReference type="ChEBI" id="CHEBI:15377"/>
        <dbReference type="ChEBI" id="CHEBI:15378"/>
        <dbReference type="ChEBI" id="CHEBI:16526"/>
        <dbReference type="ChEBI" id="CHEBI:58613"/>
        <dbReference type="ChEBI" id="CHEBI:58866"/>
        <dbReference type="EC" id="4.1.1.48"/>
    </reaction>
</comment>
<evidence type="ECO:0000256" key="8">
    <source>
        <dbReference type="ARBA" id="ARBA00023239"/>
    </source>
</evidence>
<dbReference type="InterPro" id="IPR001468">
    <property type="entry name" value="Indole-3-GlycerolPSynthase_CS"/>
</dbReference>
<feature type="compositionally biased region" description="Low complexity" evidence="9">
    <location>
        <begin position="44"/>
        <end position="54"/>
    </location>
</feature>
<dbReference type="FunCoup" id="K3Y7L5">
    <property type="interactions" value="280"/>
</dbReference>
<dbReference type="InterPro" id="IPR045186">
    <property type="entry name" value="Indole-3-glycerol_P_synth"/>
</dbReference>
<protein>
    <recommendedName>
        <fullName evidence="3">indole-3-glycerol-phosphate synthase</fullName>
        <ecNumber evidence="3">4.1.1.48</ecNumber>
    </recommendedName>
</protein>
<reference evidence="11" key="2">
    <citation type="submission" date="2015-07" db="EMBL/GenBank/DDBJ databases">
        <authorList>
            <person name="Noorani M."/>
        </authorList>
    </citation>
    <scope>NUCLEOTIDE SEQUENCE</scope>
    <source>
        <strain evidence="11">Yugu1</strain>
    </source>
</reference>
<dbReference type="eggNOG" id="KOG4201">
    <property type="taxonomic scope" value="Eukaryota"/>
</dbReference>
<dbReference type="Pfam" id="PF00218">
    <property type="entry name" value="IGPS"/>
    <property type="match status" value="1"/>
</dbReference>
<dbReference type="GeneID" id="101763179"/>
<keyword evidence="8" id="KW-0456">Lyase</keyword>
<dbReference type="EMBL" id="AGNK02004383">
    <property type="status" value="NOT_ANNOTATED_CDS"/>
    <property type="molecule type" value="Genomic_DNA"/>
</dbReference>
<dbReference type="PANTHER" id="PTHR22854:SF2">
    <property type="entry name" value="INDOLE-3-GLYCEROL-PHOSPHATE SYNTHASE"/>
    <property type="match status" value="1"/>
</dbReference>
<dbReference type="CDD" id="cd00331">
    <property type="entry name" value="IGPS"/>
    <property type="match status" value="1"/>
</dbReference>
<evidence type="ECO:0000259" key="10">
    <source>
        <dbReference type="Pfam" id="PF00218"/>
    </source>
</evidence>
<gene>
    <name evidence="12" type="primary">LOC101763179</name>
    <name evidence="11" type="ORF">SETIT_7G129900v2</name>
</gene>
<keyword evidence="4" id="KW-0028">Amino-acid biosynthesis</keyword>
<dbReference type="Gramene" id="KQK97636">
    <property type="protein sequence ID" value="KQK97636"/>
    <property type="gene ID" value="SETIT_010206mg"/>
</dbReference>
<evidence type="ECO:0000256" key="7">
    <source>
        <dbReference type="ARBA" id="ARBA00023141"/>
    </source>
</evidence>
<dbReference type="HAMAP" id="MF_00134_B">
    <property type="entry name" value="IGPS_B"/>
    <property type="match status" value="1"/>
</dbReference>
<dbReference type="GO" id="GO:0000162">
    <property type="term" value="P:L-tryptophan biosynthetic process"/>
    <property type="evidence" value="ECO:0000318"/>
    <property type="project" value="GO_Central"/>
</dbReference>
<dbReference type="NCBIfam" id="NF001377">
    <property type="entry name" value="PRK00278.2-4"/>
    <property type="match status" value="1"/>
</dbReference>
<dbReference type="SUPFAM" id="SSF51366">
    <property type="entry name" value="Ribulose-phoshate binding barrel"/>
    <property type="match status" value="1"/>
</dbReference>
<name>K3Y7L5_SETIT</name>
<dbReference type="NCBIfam" id="NF001372">
    <property type="entry name" value="PRK00278.1-4"/>
    <property type="match status" value="1"/>
</dbReference>
<dbReference type="InterPro" id="IPR013798">
    <property type="entry name" value="Indole-3-glycerol_P_synth_dom"/>
</dbReference>
<evidence type="ECO:0000313" key="12">
    <source>
        <dbReference type="EnsemblPlants" id="KQK97636"/>
    </source>
</evidence>
<dbReference type="KEGG" id="sita:101763179"/>
<evidence type="ECO:0000313" key="11">
    <source>
        <dbReference type="EMBL" id="RCV34031.1"/>
    </source>
</evidence>
<keyword evidence="6" id="KW-0822">Tryptophan biosynthesis</keyword>
<feature type="domain" description="Indole-3-glycerol phosphate synthase" evidence="10">
    <location>
        <begin position="145"/>
        <end position="407"/>
    </location>
</feature>
<keyword evidence="5" id="KW-0210">Decarboxylase</keyword>
<evidence type="ECO:0000256" key="4">
    <source>
        <dbReference type="ARBA" id="ARBA00022605"/>
    </source>
</evidence>
<dbReference type="UniPathway" id="UPA00035">
    <property type="reaction ID" value="UER00043"/>
</dbReference>
<feature type="region of interest" description="Disordered" evidence="9">
    <location>
        <begin position="44"/>
        <end position="98"/>
    </location>
</feature>
<dbReference type="PROSITE" id="PS00614">
    <property type="entry name" value="IGPS"/>
    <property type="match status" value="1"/>
</dbReference>
<dbReference type="HOGENOM" id="CLU_034247_1_0_1"/>
<evidence type="ECO:0000256" key="5">
    <source>
        <dbReference type="ARBA" id="ARBA00022793"/>
    </source>
</evidence>
<dbReference type="EC" id="4.1.1.48" evidence="3"/>
<dbReference type="OMA" id="AGMHPAC"/>
<dbReference type="PANTHER" id="PTHR22854">
    <property type="entry name" value="TRYPTOPHAN BIOSYNTHESIS PROTEIN"/>
    <property type="match status" value="1"/>
</dbReference>